<feature type="chain" id="PRO_5002045311" evidence="1">
    <location>
        <begin position="27"/>
        <end position="67"/>
    </location>
</feature>
<sequence>MVGPELLKAVVLSTVSILAVPLEASAETCQPANSFCQYAHFHCCGTYRGSCWQIVSATKKGGTEAAE</sequence>
<keyword evidence="1" id="KW-0732">Signal</keyword>
<evidence type="ECO:0000313" key="2">
    <source>
        <dbReference type="EMBL" id="JAE36037.1"/>
    </source>
</evidence>
<name>A0A0A9HH03_ARUDO</name>
<accession>A0A0A9HH03</accession>
<reference evidence="2" key="1">
    <citation type="submission" date="2014-09" db="EMBL/GenBank/DDBJ databases">
        <authorList>
            <person name="Magalhaes I.L.F."/>
            <person name="Oliveira U."/>
            <person name="Santos F.R."/>
            <person name="Vidigal T.H.D.A."/>
            <person name="Brescovit A.D."/>
            <person name="Santos A.J."/>
        </authorList>
    </citation>
    <scope>NUCLEOTIDE SEQUENCE</scope>
    <source>
        <tissue evidence="2">Shoot tissue taken approximately 20 cm above the soil surface</tissue>
    </source>
</reference>
<protein>
    <submittedName>
        <fullName evidence="2">Uncharacterized protein</fullName>
    </submittedName>
</protein>
<reference evidence="2" key="2">
    <citation type="journal article" date="2015" name="Data Brief">
        <title>Shoot transcriptome of the giant reed, Arundo donax.</title>
        <authorList>
            <person name="Barrero R.A."/>
            <person name="Guerrero F.D."/>
            <person name="Moolhuijzen P."/>
            <person name="Goolsby J.A."/>
            <person name="Tidwell J."/>
            <person name="Bellgard S.E."/>
            <person name="Bellgard M.I."/>
        </authorList>
    </citation>
    <scope>NUCLEOTIDE SEQUENCE</scope>
    <source>
        <tissue evidence="2">Shoot tissue taken approximately 20 cm above the soil surface</tissue>
    </source>
</reference>
<organism evidence="2">
    <name type="scientific">Arundo donax</name>
    <name type="common">Giant reed</name>
    <name type="synonym">Donax arundinaceus</name>
    <dbReference type="NCBI Taxonomy" id="35708"/>
    <lineage>
        <taxon>Eukaryota</taxon>
        <taxon>Viridiplantae</taxon>
        <taxon>Streptophyta</taxon>
        <taxon>Embryophyta</taxon>
        <taxon>Tracheophyta</taxon>
        <taxon>Spermatophyta</taxon>
        <taxon>Magnoliopsida</taxon>
        <taxon>Liliopsida</taxon>
        <taxon>Poales</taxon>
        <taxon>Poaceae</taxon>
        <taxon>PACMAD clade</taxon>
        <taxon>Arundinoideae</taxon>
        <taxon>Arundineae</taxon>
        <taxon>Arundo</taxon>
    </lineage>
</organism>
<dbReference type="AlphaFoldDB" id="A0A0A9HH03"/>
<feature type="signal peptide" evidence="1">
    <location>
        <begin position="1"/>
        <end position="26"/>
    </location>
</feature>
<evidence type="ECO:0000256" key="1">
    <source>
        <dbReference type="SAM" id="SignalP"/>
    </source>
</evidence>
<proteinExistence type="predicted"/>
<dbReference type="EMBL" id="GBRH01161859">
    <property type="protein sequence ID" value="JAE36037.1"/>
    <property type="molecule type" value="Transcribed_RNA"/>
</dbReference>